<dbReference type="PANTHER" id="PTHR37844">
    <property type="entry name" value="SER/THR PROTEIN PHOSPHATASE SUPERFAMILY (AFU_ORTHOLOGUE AFUA_1G14840)"/>
    <property type="match status" value="1"/>
</dbReference>
<feature type="domain" description="Calcineurin-like phosphoesterase" evidence="1">
    <location>
        <begin position="6"/>
        <end position="236"/>
    </location>
</feature>
<accession>A0A920CIZ7</accession>
<dbReference type="EMBL" id="BORR01000015">
    <property type="protein sequence ID" value="GIO38844.1"/>
    <property type="molecule type" value="Genomic_DNA"/>
</dbReference>
<comment type="caution">
    <text evidence="2">The sequence shown here is derived from an EMBL/GenBank/DDBJ whole genome shotgun (WGS) entry which is preliminary data.</text>
</comment>
<evidence type="ECO:0000313" key="3">
    <source>
        <dbReference type="Proteomes" id="UP000681162"/>
    </source>
</evidence>
<dbReference type="AlphaFoldDB" id="A0A920CIZ7"/>
<sequence length="269" mass="30778">MALSTFDLISDLHADFWLDRYPTVDHFVDELLPEEPSKVLVIAGDLGHLNSQNERLIKSFKRIYDQILVTFGNHDLYLDDYSERCYFDNNSGNRINAMKTLFRGIEGVTVLDGSCVLIDGVTFGGTGMWHDFSYGATLGFSESYLYDVWQVCMNDSNLIFPTKSRQDLKGFFEEELTKLEAIFEQSQVIVTHVGPDAASMPQMYKSSPVSTFFYFDGSNLLSRAHNKIWCYGHTHSHADYHHSNGCRLINNAFGYPRERLQAKIRTIHL</sequence>
<reference evidence="2 3" key="1">
    <citation type="submission" date="2021-03" db="EMBL/GenBank/DDBJ databases">
        <title>Antimicrobial resistance genes in bacteria isolated from Japanese honey, and their potential for conferring macrolide and lincosamide resistance in the American foulbrood pathogen Paenibacillus larvae.</title>
        <authorList>
            <person name="Okamoto M."/>
            <person name="Kumagai M."/>
            <person name="Kanamori H."/>
            <person name="Takamatsu D."/>
        </authorList>
    </citation>
    <scope>NUCLEOTIDE SEQUENCE [LARGE SCALE GENOMIC DNA]</scope>
    <source>
        <strain evidence="2 3">J41TS12</strain>
    </source>
</reference>
<dbReference type="PANTHER" id="PTHR37844:SF2">
    <property type="entry name" value="SER_THR PROTEIN PHOSPHATASE SUPERFAMILY (AFU_ORTHOLOGUE AFUA_1G14840)"/>
    <property type="match status" value="1"/>
</dbReference>
<dbReference type="SUPFAM" id="SSF56300">
    <property type="entry name" value="Metallo-dependent phosphatases"/>
    <property type="match status" value="1"/>
</dbReference>
<dbReference type="InterPro" id="IPR029052">
    <property type="entry name" value="Metallo-depent_PP-like"/>
</dbReference>
<dbReference type="GO" id="GO:0016787">
    <property type="term" value="F:hydrolase activity"/>
    <property type="evidence" value="ECO:0007669"/>
    <property type="project" value="InterPro"/>
</dbReference>
<keyword evidence="3" id="KW-1185">Reference proteome</keyword>
<dbReference type="InterPro" id="IPR004843">
    <property type="entry name" value="Calcineurin-like_PHP"/>
</dbReference>
<evidence type="ECO:0000259" key="1">
    <source>
        <dbReference type="Pfam" id="PF00149"/>
    </source>
</evidence>
<proteinExistence type="predicted"/>
<gene>
    <name evidence="2" type="primary">yotB</name>
    <name evidence="2" type="ORF">J41TS12_37050</name>
</gene>
<dbReference type="Proteomes" id="UP000681162">
    <property type="component" value="Unassembled WGS sequence"/>
</dbReference>
<organism evidence="2 3">
    <name type="scientific">Paenibacillus antibioticophila</name>
    <dbReference type="NCBI Taxonomy" id="1274374"/>
    <lineage>
        <taxon>Bacteria</taxon>
        <taxon>Bacillati</taxon>
        <taxon>Bacillota</taxon>
        <taxon>Bacilli</taxon>
        <taxon>Bacillales</taxon>
        <taxon>Paenibacillaceae</taxon>
        <taxon>Paenibacillus</taxon>
    </lineage>
</organism>
<evidence type="ECO:0000313" key="2">
    <source>
        <dbReference type="EMBL" id="GIO38844.1"/>
    </source>
</evidence>
<name>A0A920CIZ7_9BACL</name>
<protein>
    <recommendedName>
        <fullName evidence="1">Calcineurin-like phosphoesterase domain-containing protein</fullName>
    </recommendedName>
</protein>
<dbReference type="Gene3D" id="3.60.21.10">
    <property type="match status" value="1"/>
</dbReference>
<dbReference type="Pfam" id="PF00149">
    <property type="entry name" value="Metallophos"/>
    <property type="match status" value="1"/>
</dbReference>
<dbReference type="RefSeq" id="WP_212941374.1">
    <property type="nucleotide sequence ID" value="NZ_BORR01000015.1"/>
</dbReference>